<dbReference type="Proteomes" id="UP000001542">
    <property type="component" value="Unassembled WGS sequence"/>
</dbReference>
<dbReference type="RefSeq" id="XP_001322269.1">
    <property type="nucleotide sequence ID" value="XM_001322234.1"/>
</dbReference>
<organism evidence="3 4">
    <name type="scientific">Trichomonas vaginalis (strain ATCC PRA-98 / G3)</name>
    <dbReference type="NCBI Taxonomy" id="412133"/>
    <lineage>
        <taxon>Eukaryota</taxon>
        <taxon>Metamonada</taxon>
        <taxon>Parabasalia</taxon>
        <taxon>Trichomonadida</taxon>
        <taxon>Trichomonadidae</taxon>
        <taxon>Trichomonas</taxon>
    </lineage>
</organism>
<keyword evidence="2" id="KW-1133">Transmembrane helix</keyword>
<gene>
    <name evidence="3" type="ORF">TVAG_329330</name>
</gene>
<dbReference type="InParanoid" id="A2EBA1"/>
<dbReference type="VEuPathDB" id="TrichDB:TVAG_329330"/>
<dbReference type="GO" id="GO:0005789">
    <property type="term" value="C:endoplasmic reticulum membrane"/>
    <property type="evidence" value="ECO:0000318"/>
    <property type="project" value="GO_Central"/>
</dbReference>
<keyword evidence="4" id="KW-1185">Reference proteome</keyword>
<dbReference type="SUPFAM" id="SSF81901">
    <property type="entry name" value="HCP-like"/>
    <property type="match status" value="1"/>
</dbReference>
<keyword evidence="2" id="KW-0812">Transmembrane</keyword>
<accession>A2EBA1</accession>
<evidence type="ECO:0008006" key="5">
    <source>
        <dbReference type="Google" id="ProtNLM"/>
    </source>
</evidence>
<feature type="compositionally biased region" description="Basic and acidic residues" evidence="1">
    <location>
        <begin position="305"/>
        <end position="325"/>
    </location>
</feature>
<sequence>MEDFPTFEPQNKIQNLQKEIESIAAKTHSYITYRKIDEEKDWYPYVEDICRKMEYVCGPKFCLEDAKDITYKWTQTDNYFQIVMTDVPKESITIDEHHISSPKLSGDWLWPVKDITVDVVGSITQIEFNTTENVQWPLLIKGGNPDGLSCFYLALVANQSQKQDIALYYMQRGTMANNHNCAMAYALSLLEDASQEECVHWFARAVLNHADNTCGYLLSAALLDGRGIEPAPQLAEYILCRLCVEGFADAFTRLGILYLRGALGVKKAPKQAQQLLALAAYQYHDETAEKIYEATPWDQLISDQEKQAEEEKKKIEEEEKHKDDPGVSDYLIAGGVVAGLIGAGIWAFNKFSKK</sequence>
<dbReference type="EMBL" id="DS113345">
    <property type="protein sequence ID" value="EAY10046.1"/>
    <property type="molecule type" value="Genomic_DNA"/>
</dbReference>
<dbReference type="Gene3D" id="1.25.40.10">
    <property type="entry name" value="Tetratricopeptide repeat domain"/>
    <property type="match status" value="1"/>
</dbReference>
<dbReference type="OrthoDB" id="10266398at2759"/>
<reference evidence="3" key="1">
    <citation type="submission" date="2006-10" db="EMBL/GenBank/DDBJ databases">
        <authorList>
            <person name="Amadeo P."/>
            <person name="Zhao Q."/>
            <person name="Wortman J."/>
            <person name="Fraser-Liggett C."/>
            <person name="Carlton J."/>
        </authorList>
    </citation>
    <scope>NUCLEOTIDE SEQUENCE</scope>
    <source>
        <strain evidence="3">G3</strain>
    </source>
</reference>
<evidence type="ECO:0000256" key="2">
    <source>
        <dbReference type="SAM" id="Phobius"/>
    </source>
</evidence>
<dbReference type="GO" id="GO:0036503">
    <property type="term" value="P:ERAD pathway"/>
    <property type="evidence" value="ECO:0000318"/>
    <property type="project" value="GO_Central"/>
</dbReference>
<dbReference type="InterPro" id="IPR011990">
    <property type="entry name" value="TPR-like_helical_dom_sf"/>
</dbReference>
<reference evidence="3" key="2">
    <citation type="journal article" date="2007" name="Science">
        <title>Draft genome sequence of the sexually transmitted pathogen Trichomonas vaginalis.</title>
        <authorList>
            <person name="Carlton J.M."/>
            <person name="Hirt R.P."/>
            <person name="Silva J.C."/>
            <person name="Delcher A.L."/>
            <person name="Schatz M."/>
            <person name="Zhao Q."/>
            <person name="Wortman J.R."/>
            <person name="Bidwell S.L."/>
            <person name="Alsmark U.C.M."/>
            <person name="Besteiro S."/>
            <person name="Sicheritz-Ponten T."/>
            <person name="Noel C.J."/>
            <person name="Dacks J.B."/>
            <person name="Foster P.G."/>
            <person name="Simillion C."/>
            <person name="Van de Peer Y."/>
            <person name="Miranda-Saavedra D."/>
            <person name="Barton G.J."/>
            <person name="Westrop G.D."/>
            <person name="Mueller S."/>
            <person name="Dessi D."/>
            <person name="Fiori P.L."/>
            <person name="Ren Q."/>
            <person name="Paulsen I."/>
            <person name="Zhang H."/>
            <person name="Bastida-Corcuera F.D."/>
            <person name="Simoes-Barbosa A."/>
            <person name="Brown M.T."/>
            <person name="Hayes R.D."/>
            <person name="Mukherjee M."/>
            <person name="Okumura C.Y."/>
            <person name="Schneider R."/>
            <person name="Smith A.J."/>
            <person name="Vanacova S."/>
            <person name="Villalvazo M."/>
            <person name="Haas B.J."/>
            <person name="Pertea M."/>
            <person name="Feldblyum T.V."/>
            <person name="Utterback T.R."/>
            <person name="Shu C.L."/>
            <person name="Osoegawa K."/>
            <person name="de Jong P.J."/>
            <person name="Hrdy I."/>
            <person name="Horvathova L."/>
            <person name="Zubacova Z."/>
            <person name="Dolezal P."/>
            <person name="Malik S.B."/>
            <person name="Logsdon J.M. Jr."/>
            <person name="Henze K."/>
            <person name="Gupta A."/>
            <person name="Wang C.C."/>
            <person name="Dunne R.L."/>
            <person name="Upcroft J.A."/>
            <person name="Upcroft P."/>
            <person name="White O."/>
            <person name="Salzberg S.L."/>
            <person name="Tang P."/>
            <person name="Chiu C.-H."/>
            <person name="Lee Y.-S."/>
            <person name="Embley T.M."/>
            <person name="Coombs G.H."/>
            <person name="Mottram J.C."/>
            <person name="Tachezy J."/>
            <person name="Fraser-Liggett C.M."/>
            <person name="Johnson P.J."/>
        </authorList>
    </citation>
    <scope>NUCLEOTIDE SEQUENCE [LARGE SCALE GENOMIC DNA]</scope>
    <source>
        <strain evidence="3">G3</strain>
    </source>
</reference>
<proteinExistence type="predicted"/>
<protein>
    <recommendedName>
        <fullName evidence="5">Sel1 repeat family protein</fullName>
    </recommendedName>
</protein>
<dbReference type="SMR" id="A2EBA1"/>
<name>A2EBA1_TRIV3</name>
<evidence type="ECO:0000313" key="4">
    <source>
        <dbReference type="Proteomes" id="UP000001542"/>
    </source>
</evidence>
<evidence type="ECO:0000313" key="3">
    <source>
        <dbReference type="EMBL" id="EAY10046.1"/>
    </source>
</evidence>
<feature type="transmembrane region" description="Helical" evidence="2">
    <location>
        <begin position="330"/>
        <end position="348"/>
    </location>
</feature>
<evidence type="ECO:0000256" key="1">
    <source>
        <dbReference type="SAM" id="MobiDB-lite"/>
    </source>
</evidence>
<dbReference type="VEuPathDB" id="TrichDB:TVAGG3_0309690"/>
<dbReference type="KEGG" id="tva:4767977"/>
<keyword evidence="2" id="KW-0472">Membrane</keyword>
<feature type="region of interest" description="Disordered" evidence="1">
    <location>
        <begin position="305"/>
        <end position="327"/>
    </location>
</feature>
<dbReference type="AlphaFoldDB" id="A2EBA1"/>